<keyword evidence="2" id="KW-1185">Reference proteome</keyword>
<reference evidence="1 2" key="1">
    <citation type="submission" date="2019-06" db="EMBL/GenBank/DDBJ databases">
        <title>Genome Sequence of the Brown Rot Fungal Pathogen Monilinia fructicola.</title>
        <authorList>
            <person name="De Miccolis Angelini R.M."/>
            <person name="Landi L."/>
            <person name="Abate D."/>
            <person name="Pollastro S."/>
            <person name="Romanazzi G."/>
            <person name="Faretra F."/>
        </authorList>
    </citation>
    <scope>NUCLEOTIDE SEQUENCE [LARGE SCALE GENOMIC DNA]</scope>
    <source>
        <strain evidence="1 2">Mfrc123</strain>
    </source>
</reference>
<sequence length="74" mass="8345">MNVRLAIVIHISDMQQTQYPPILCSNCDDGRIGPRSFPLMVDMDVVLSIDGNFGTAEKSFSPRIFPRSLKYPMI</sequence>
<accession>A0A5M9JXF0</accession>
<proteinExistence type="predicted"/>
<protein>
    <submittedName>
        <fullName evidence="1">Uncharacterized protein</fullName>
    </submittedName>
</protein>
<dbReference type="EMBL" id="VICG01000004">
    <property type="protein sequence ID" value="KAA8573317.1"/>
    <property type="molecule type" value="Genomic_DNA"/>
</dbReference>
<comment type="caution">
    <text evidence="1">The sequence shown here is derived from an EMBL/GenBank/DDBJ whole genome shotgun (WGS) entry which is preliminary data.</text>
</comment>
<evidence type="ECO:0000313" key="1">
    <source>
        <dbReference type="EMBL" id="KAA8573317.1"/>
    </source>
</evidence>
<organism evidence="1 2">
    <name type="scientific">Monilinia fructicola</name>
    <name type="common">Brown rot fungus</name>
    <name type="synonym">Ciboria fructicola</name>
    <dbReference type="NCBI Taxonomy" id="38448"/>
    <lineage>
        <taxon>Eukaryota</taxon>
        <taxon>Fungi</taxon>
        <taxon>Dikarya</taxon>
        <taxon>Ascomycota</taxon>
        <taxon>Pezizomycotina</taxon>
        <taxon>Leotiomycetes</taxon>
        <taxon>Helotiales</taxon>
        <taxon>Sclerotiniaceae</taxon>
        <taxon>Monilinia</taxon>
    </lineage>
</organism>
<dbReference type="AlphaFoldDB" id="A0A5M9JXF0"/>
<gene>
    <name evidence="1" type="ORF">EYC84_003805</name>
</gene>
<dbReference type="Proteomes" id="UP000322873">
    <property type="component" value="Unassembled WGS sequence"/>
</dbReference>
<name>A0A5M9JXF0_MONFR</name>
<evidence type="ECO:0000313" key="2">
    <source>
        <dbReference type="Proteomes" id="UP000322873"/>
    </source>
</evidence>